<name>A0A5M9JN49_MONFR</name>
<dbReference type="Proteomes" id="UP000322873">
    <property type="component" value="Unassembled WGS sequence"/>
</dbReference>
<organism evidence="2 3">
    <name type="scientific">Monilinia fructicola</name>
    <name type="common">Brown rot fungus</name>
    <name type="synonym">Ciboria fructicola</name>
    <dbReference type="NCBI Taxonomy" id="38448"/>
    <lineage>
        <taxon>Eukaryota</taxon>
        <taxon>Fungi</taxon>
        <taxon>Dikarya</taxon>
        <taxon>Ascomycota</taxon>
        <taxon>Pezizomycotina</taxon>
        <taxon>Leotiomycetes</taxon>
        <taxon>Helotiales</taxon>
        <taxon>Sclerotiniaceae</taxon>
        <taxon>Monilinia</taxon>
    </lineage>
</organism>
<evidence type="ECO:0000313" key="2">
    <source>
        <dbReference type="EMBL" id="KAA8570147.1"/>
    </source>
</evidence>
<dbReference type="InterPro" id="IPR045518">
    <property type="entry name" value="2EXR"/>
</dbReference>
<dbReference type="AlphaFoldDB" id="A0A5M9JN49"/>
<evidence type="ECO:0000259" key="1">
    <source>
        <dbReference type="Pfam" id="PF20150"/>
    </source>
</evidence>
<proteinExistence type="predicted"/>
<reference evidence="2 3" key="1">
    <citation type="submission" date="2019-06" db="EMBL/GenBank/DDBJ databases">
        <title>Genome Sequence of the Brown Rot Fungal Pathogen Monilinia fructicola.</title>
        <authorList>
            <person name="De Miccolis Angelini R.M."/>
            <person name="Landi L."/>
            <person name="Abate D."/>
            <person name="Pollastro S."/>
            <person name="Romanazzi G."/>
            <person name="Faretra F."/>
        </authorList>
    </citation>
    <scope>NUCLEOTIDE SEQUENCE [LARGE SCALE GENOMIC DNA]</scope>
    <source>
        <strain evidence="2 3">Mfrc123</strain>
    </source>
</reference>
<dbReference type="EMBL" id="VICG01000007">
    <property type="protein sequence ID" value="KAA8570147.1"/>
    <property type="molecule type" value="Genomic_DNA"/>
</dbReference>
<keyword evidence="3" id="KW-1185">Reference proteome</keyword>
<feature type="domain" description="2EXR" evidence="1">
    <location>
        <begin position="89"/>
        <end position="169"/>
    </location>
</feature>
<accession>A0A5M9JN49</accession>
<dbReference type="Pfam" id="PF20150">
    <property type="entry name" value="2EXR"/>
    <property type="match status" value="1"/>
</dbReference>
<gene>
    <name evidence="2" type="ORF">EYC84_002477</name>
</gene>
<protein>
    <recommendedName>
        <fullName evidence="1">2EXR domain-containing protein</fullName>
    </recommendedName>
</protein>
<comment type="caution">
    <text evidence="2">The sequence shown here is derived from an EMBL/GenBank/DDBJ whole genome shotgun (WGS) entry which is preliminary data.</text>
</comment>
<evidence type="ECO:0000313" key="3">
    <source>
        <dbReference type="Proteomes" id="UP000322873"/>
    </source>
</evidence>
<sequence length="314" mass="35808">MADRTIRFKSTRDHVSPYNRPTRFSLRLNPPRNNPTVAPIARPRRRSPYAALAVYAPTTQITSYCRTRDSRPATNQATRSPSDPECFLQRLSKKLRCKIWDYSHPRTIEIDIYNGLVCSRSPSPITFRINKESRYEFIKLYTLHENFYISGTEYAGNTPYPLFNAAVDSVLVKDSFMGYNPATSRVPLGFYAVPSVPRDWSAISQSPQAYICFRNLTEVVFQGGSEGLVTQRNVTKCKQVVRACFETSLSTVGNVRTRKVKATGDAMKIPEIRVIMPNGLGYERAFNADQLGMESMEERTWVLNFIQKVDDSRE</sequence>